<dbReference type="EMBL" id="JAHRHJ020003813">
    <property type="protein sequence ID" value="KAH9291037.1"/>
    <property type="molecule type" value="Genomic_DNA"/>
</dbReference>
<sequence>MTSFPSWNSHFQQQQCFPPPTRFTNPPDQHAYSYEQQCQIQFGNGAFQEQEYAYNEDHQMQDVGLLEKIQNMEVKIVQSRAQAQMKAFGIGCGAPYPWVGPFPRHYSPQEKLDFMIATLPLLAKWIEGIEVYERSIQQPCQRVSTPSHAFLFPLSQSVLSQQCQVSNSPSAVPNVESMSPPLSLPPHLNYSFLFPSKQSSPPQELTEIPLPPKKQEVSLPPPPQKIVKPVEVQPIPPLTFPIPCGEEDIEKISHQGQQEEEPGKEEMIKSLVSLALKFGIEKIPLLVKPTEEAKVEQMVVRTDFVAAEEKDLAVPTRPLEQQIEEFELTNFMLEEEFNQEQDCLQTLEEGEAAPNPKEEEHILVVKEKSTYPRGLGTKQATGEPSILLSTSPLSGSSTEEEFDLSNSMLESEANHDDQVADQENTMGEVEHEQQDSNEAVYLSDLEDCFDEEEPVDFSPFSLSSSTSQTPEPAVMKEDFHLQQLASYSSSLESKLEDLNLPCSSLEEEKGQKNSTISSTPSIQEGLQKKTPFLE</sequence>
<evidence type="ECO:0000256" key="1">
    <source>
        <dbReference type="SAM" id="MobiDB-lite"/>
    </source>
</evidence>
<dbReference type="Proteomes" id="UP000824469">
    <property type="component" value="Unassembled WGS sequence"/>
</dbReference>
<feature type="compositionally biased region" description="Polar residues" evidence="1">
    <location>
        <begin position="512"/>
        <end position="524"/>
    </location>
</feature>
<organism evidence="2 3">
    <name type="scientific">Taxus chinensis</name>
    <name type="common">Chinese yew</name>
    <name type="synonym">Taxus wallichiana var. chinensis</name>
    <dbReference type="NCBI Taxonomy" id="29808"/>
    <lineage>
        <taxon>Eukaryota</taxon>
        <taxon>Viridiplantae</taxon>
        <taxon>Streptophyta</taxon>
        <taxon>Embryophyta</taxon>
        <taxon>Tracheophyta</taxon>
        <taxon>Spermatophyta</taxon>
        <taxon>Pinopsida</taxon>
        <taxon>Pinidae</taxon>
        <taxon>Conifers II</taxon>
        <taxon>Cupressales</taxon>
        <taxon>Taxaceae</taxon>
        <taxon>Taxus</taxon>
    </lineage>
</organism>
<protein>
    <submittedName>
        <fullName evidence="2">Uncharacterized protein</fullName>
    </submittedName>
</protein>
<accession>A0AA38C6N8</accession>
<proteinExistence type="predicted"/>
<evidence type="ECO:0000313" key="2">
    <source>
        <dbReference type="EMBL" id="KAH9291037.1"/>
    </source>
</evidence>
<feature type="compositionally biased region" description="Acidic residues" evidence="1">
    <location>
        <begin position="444"/>
        <end position="455"/>
    </location>
</feature>
<keyword evidence="3" id="KW-1185">Reference proteome</keyword>
<feature type="compositionally biased region" description="Low complexity" evidence="1">
    <location>
        <begin position="457"/>
        <end position="470"/>
    </location>
</feature>
<feature type="compositionally biased region" description="Low complexity" evidence="1">
    <location>
        <begin position="383"/>
        <end position="397"/>
    </location>
</feature>
<name>A0AA38C6N8_TAXCH</name>
<feature type="region of interest" description="Disordered" evidence="1">
    <location>
        <begin position="504"/>
        <end position="534"/>
    </location>
</feature>
<gene>
    <name evidence="2" type="ORF">KI387_044166</name>
</gene>
<evidence type="ECO:0000313" key="3">
    <source>
        <dbReference type="Proteomes" id="UP000824469"/>
    </source>
</evidence>
<dbReference type="AlphaFoldDB" id="A0AA38C6N8"/>
<feature type="region of interest" description="Disordered" evidence="1">
    <location>
        <begin position="373"/>
        <end position="476"/>
    </location>
</feature>
<reference evidence="2 3" key="1">
    <citation type="journal article" date="2021" name="Nat. Plants">
        <title>The Taxus genome provides insights into paclitaxel biosynthesis.</title>
        <authorList>
            <person name="Xiong X."/>
            <person name="Gou J."/>
            <person name="Liao Q."/>
            <person name="Li Y."/>
            <person name="Zhou Q."/>
            <person name="Bi G."/>
            <person name="Li C."/>
            <person name="Du R."/>
            <person name="Wang X."/>
            <person name="Sun T."/>
            <person name="Guo L."/>
            <person name="Liang H."/>
            <person name="Lu P."/>
            <person name="Wu Y."/>
            <person name="Zhang Z."/>
            <person name="Ro D.K."/>
            <person name="Shang Y."/>
            <person name="Huang S."/>
            <person name="Yan J."/>
        </authorList>
    </citation>
    <scope>NUCLEOTIDE SEQUENCE [LARGE SCALE GENOMIC DNA]</scope>
    <source>
        <strain evidence="2">Ta-2019</strain>
    </source>
</reference>
<comment type="caution">
    <text evidence="2">The sequence shown here is derived from an EMBL/GenBank/DDBJ whole genome shotgun (WGS) entry which is preliminary data.</text>
</comment>
<feature type="region of interest" description="Disordered" evidence="1">
    <location>
        <begin position="1"/>
        <end position="22"/>
    </location>
</feature>